<dbReference type="STRING" id="264697.ABE28_012305"/>
<accession>A0A1B3XPJ0</accession>
<keyword evidence="2" id="KW-1185">Reference proteome</keyword>
<name>A0A1B3XPJ0_9BACI</name>
<evidence type="ECO:0000313" key="2">
    <source>
        <dbReference type="Proteomes" id="UP000077926"/>
    </source>
</evidence>
<evidence type="ECO:0000313" key="1">
    <source>
        <dbReference type="EMBL" id="AOH55133.1"/>
    </source>
</evidence>
<protein>
    <submittedName>
        <fullName evidence="1">Uncharacterized protein</fullName>
    </submittedName>
</protein>
<dbReference type="EMBL" id="CP017080">
    <property type="protein sequence ID" value="AOH55133.1"/>
    <property type="molecule type" value="Genomic_DNA"/>
</dbReference>
<sequence length="67" mass="8021">MMKSGDELEVPWKVAAGLNFKNMKMLKRFVQAMKNQDVSLRTNRMKWKKTEGICFRFRELILLKSLR</sequence>
<organism evidence="1 2">
    <name type="scientific">Peribacillus muralis</name>
    <dbReference type="NCBI Taxonomy" id="264697"/>
    <lineage>
        <taxon>Bacteria</taxon>
        <taxon>Bacillati</taxon>
        <taxon>Bacillota</taxon>
        <taxon>Bacilli</taxon>
        <taxon>Bacillales</taxon>
        <taxon>Bacillaceae</taxon>
        <taxon>Peribacillus</taxon>
    </lineage>
</organism>
<gene>
    <name evidence="1" type="ORF">ABE28_012305</name>
</gene>
<dbReference type="KEGG" id="bmur:ABE28_012305"/>
<proteinExistence type="predicted"/>
<dbReference type="Proteomes" id="UP000077926">
    <property type="component" value="Chromosome"/>
</dbReference>
<dbReference type="AlphaFoldDB" id="A0A1B3XPJ0"/>
<dbReference type="OrthoDB" id="7839302at2"/>
<reference evidence="1 2" key="1">
    <citation type="submission" date="2016-08" db="EMBL/GenBank/DDBJ databases">
        <title>Complete genome sequence of Bacillus muralis G25-68, a strain with toxicity to nematodes.</title>
        <authorList>
            <person name="Zheng Z."/>
        </authorList>
    </citation>
    <scope>NUCLEOTIDE SEQUENCE [LARGE SCALE GENOMIC DNA]</scope>
    <source>
        <strain evidence="1 2">G25-68</strain>
    </source>
</reference>